<evidence type="ECO:0000259" key="6">
    <source>
        <dbReference type="Pfam" id="PF04055"/>
    </source>
</evidence>
<comment type="caution">
    <text evidence="7">The sequence shown here is derived from an EMBL/GenBank/DDBJ whole genome shotgun (WGS) entry which is preliminary data.</text>
</comment>
<feature type="binding site" evidence="5">
    <location>
        <position position="79"/>
    </location>
    <ligand>
        <name>[4Fe-4S] cluster</name>
        <dbReference type="ChEBI" id="CHEBI:49883"/>
        <note>4Fe-4S-S-AdoMet</note>
    </ligand>
</feature>
<dbReference type="Pfam" id="PF04055">
    <property type="entry name" value="Radical_SAM"/>
    <property type="match status" value="1"/>
</dbReference>
<dbReference type="AlphaFoldDB" id="A0A7V1EIL0"/>
<dbReference type="SUPFAM" id="SSF102114">
    <property type="entry name" value="Radical SAM enzymes"/>
    <property type="match status" value="1"/>
</dbReference>
<feature type="binding site" evidence="5">
    <location>
        <position position="75"/>
    </location>
    <ligand>
        <name>[4Fe-4S] cluster</name>
        <dbReference type="ChEBI" id="CHEBI:49883"/>
        <note>4Fe-4S-S-AdoMet</note>
    </ligand>
</feature>
<feature type="domain" description="Radical SAM core" evidence="6">
    <location>
        <begin position="70"/>
        <end position="202"/>
    </location>
</feature>
<gene>
    <name evidence="7" type="ORF">ENP86_08915</name>
</gene>
<organism evidence="7">
    <name type="scientific">candidate division WOR-3 bacterium</name>
    <dbReference type="NCBI Taxonomy" id="2052148"/>
    <lineage>
        <taxon>Bacteria</taxon>
        <taxon>Bacteria division WOR-3</taxon>
    </lineage>
</organism>
<keyword evidence="3 5" id="KW-0408">Iron</keyword>
<dbReference type="InterPro" id="IPR013785">
    <property type="entry name" value="Aldolase_TIM"/>
</dbReference>
<proteinExistence type="predicted"/>
<evidence type="ECO:0000313" key="7">
    <source>
        <dbReference type="EMBL" id="HDY59655.1"/>
    </source>
</evidence>
<dbReference type="GO" id="GO:0046872">
    <property type="term" value="F:metal ion binding"/>
    <property type="evidence" value="ECO:0007669"/>
    <property type="project" value="UniProtKB-KW"/>
</dbReference>
<dbReference type="InterPro" id="IPR007197">
    <property type="entry name" value="rSAM"/>
</dbReference>
<dbReference type="GO" id="GO:0051536">
    <property type="term" value="F:iron-sulfur cluster binding"/>
    <property type="evidence" value="ECO:0007669"/>
    <property type="project" value="UniProtKB-KW"/>
</dbReference>
<dbReference type="PANTHER" id="PTHR43075:SF1">
    <property type="entry name" value="FORMATE LYASE ACTIVATING ENZYME, PUTATIVE (AFU_ORTHOLOGUE AFUA_2G15630)-RELATED"/>
    <property type="match status" value="1"/>
</dbReference>
<sequence length="290" mass="33352">MHKKKITKELIDNLYGLLNPCRLCPRECRVNRPAGELGNCRAGFKPKVSSYHQHFGEEYCLVGRFGSGTIFFTHCNLHCVYCQNYDISQHGIGREITIENLARMMMELQELGCHNINLVTPTPWVPQIVEALSLAEQNGLNIPIVYNCGGYESVETLKMLEGIIDIYMPDIKYGDNKKGEKYSKVPDYWDVVRKALKEMHRQVGDLIIENGIAKKGLLIRHLVLPNDLADSKKCLEFIANEISENTFVNIMDQYYPAYRANEYPELSRRIKPKEYIEVVDSAKLKRKDVF</sequence>
<dbReference type="PANTHER" id="PTHR43075">
    <property type="entry name" value="FORMATE LYASE ACTIVATING ENZYME, PUTATIVE (AFU_ORTHOLOGUE AFUA_2G15630)-RELATED"/>
    <property type="match status" value="1"/>
</dbReference>
<evidence type="ECO:0000256" key="1">
    <source>
        <dbReference type="ARBA" id="ARBA00022691"/>
    </source>
</evidence>
<dbReference type="PIRSF" id="PIRSF004869">
    <property type="entry name" value="PflX_prd"/>
    <property type="match status" value="1"/>
</dbReference>
<protein>
    <submittedName>
        <fullName evidence="7">Radical SAM protein</fullName>
    </submittedName>
</protein>
<dbReference type="SFLD" id="SFLDS00029">
    <property type="entry name" value="Radical_SAM"/>
    <property type="match status" value="1"/>
</dbReference>
<accession>A0A7V1EIL0</accession>
<feature type="binding site" evidence="5">
    <location>
        <position position="82"/>
    </location>
    <ligand>
        <name>[4Fe-4S] cluster</name>
        <dbReference type="ChEBI" id="CHEBI:49883"/>
        <note>4Fe-4S-S-AdoMet</note>
    </ligand>
</feature>
<dbReference type="InterPro" id="IPR016431">
    <property type="entry name" value="Pyrv-formate_lyase-activ_prd"/>
</dbReference>
<reference evidence="7" key="1">
    <citation type="journal article" date="2020" name="mSystems">
        <title>Genome- and Community-Level Interaction Insights into Carbon Utilization and Element Cycling Functions of Hydrothermarchaeota in Hydrothermal Sediment.</title>
        <authorList>
            <person name="Zhou Z."/>
            <person name="Liu Y."/>
            <person name="Xu W."/>
            <person name="Pan J."/>
            <person name="Luo Z.H."/>
            <person name="Li M."/>
        </authorList>
    </citation>
    <scope>NUCLEOTIDE SEQUENCE [LARGE SCALE GENOMIC DNA]</scope>
    <source>
        <strain evidence="7">SpSt-258</strain>
    </source>
</reference>
<dbReference type="InterPro" id="IPR058240">
    <property type="entry name" value="rSAM_sf"/>
</dbReference>
<dbReference type="Gene3D" id="3.20.20.70">
    <property type="entry name" value="Aldolase class I"/>
    <property type="match status" value="1"/>
</dbReference>
<name>A0A7V1EIL0_UNCW3</name>
<dbReference type="GO" id="GO:0003824">
    <property type="term" value="F:catalytic activity"/>
    <property type="evidence" value="ECO:0007669"/>
    <property type="project" value="InterPro"/>
</dbReference>
<evidence type="ECO:0000256" key="4">
    <source>
        <dbReference type="ARBA" id="ARBA00023014"/>
    </source>
</evidence>
<keyword evidence="1 5" id="KW-0949">S-adenosyl-L-methionine</keyword>
<evidence type="ECO:0000256" key="3">
    <source>
        <dbReference type="ARBA" id="ARBA00023004"/>
    </source>
</evidence>
<dbReference type="EMBL" id="DSKY01000021">
    <property type="protein sequence ID" value="HDY59655.1"/>
    <property type="molecule type" value="Genomic_DNA"/>
</dbReference>
<evidence type="ECO:0000256" key="2">
    <source>
        <dbReference type="ARBA" id="ARBA00022723"/>
    </source>
</evidence>
<keyword evidence="2 5" id="KW-0479">Metal-binding</keyword>
<dbReference type="InterPro" id="IPR040085">
    <property type="entry name" value="MJ0674-like"/>
</dbReference>
<dbReference type="SFLD" id="SFLDG01099">
    <property type="entry name" value="Uncharacterised_Radical_SAM_Su"/>
    <property type="match status" value="1"/>
</dbReference>
<evidence type="ECO:0000256" key="5">
    <source>
        <dbReference type="PIRSR" id="PIRSR004869-50"/>
    </source>
</evidence>
<keyword evidence="4 5" id="KW-0411">Iron-sulfur</keyword>
<comment type="cofactor">
    <cofactor evidence="5">
        <name>[4Fe-4S] cluster</name>
        <dbReference type="ChEBI" id="CHEBI:49883"/>
    </cofactor>
    <text evidence="5">Binds 1 [4Fe-4S] cluster. The cluster is coordinated with 3 cysteines and an exchangeable S-adenosyl-L-methionine.</text>
</comment>
<dbReference type="CDD" id="cd01335">
    <property type="entry name" value="Radical_SAM"/>
    <property type="match status" value="1"/>
</dbReference>